<comment type="caution">
    <text evidence="1">The sequence shown here is derived from an EMBL/GenBank/DDBJ whole genome shotgun (WGS) entry which is preliminary data.</text>
</comment>
<dbReference type="EMBL" id="SEZN01000058">
    <property type="protein sequence ID" value="RYU60064.1"/>
    <property type="molecule type" value="Genomic_DNA"/>
</dbReference>
<evidence type="ECO:0000313" key="1">
    <source>
        <dbReference type="EMBL" id="RYU45519.1"/>
    </source>
</evidence>
<accession>A0A4Q5KH96</accession>
<reference evidence="4 5" key="1">
    <citation type="submission" date="2019-02" db="EMBL/GenBank/DDBJ databases">
        <title>Genome sequences of Aliivibrio finisterrensis strains from farmed Atlantic salmon.</title>
        <authorList>
            <person name="Bowman J.P."/>
        </authorList>
    </citation>
    <scope>NUCLEOTIDE SEQUENCE [LARGE SCALE GENOMIC DNA]</scope>
    <source>
        <strain evidence="3 6">A21</strain>
        <strain evidence="1 4">A32</strain>
        <strain evidence="2 5">A46</strain>
    </source>
</reference>
<dbReference type="Proteomes" id="UP000293465">
    <property type="component" value="Unassembled WGS sequence"/>
</dbReference>
<protein>
    <submittedName>
        <fullName evidence="1">Uncharacterized protein</fullName>
    </submittedName>
</protein>
<dbReference type="Proteomes" id="UP000294063">
    <property type="component" value="Unassembled WGS sequence"/>
</dbReference>
<dbReference type="AlphaFoldDB" id="A0A4Q5KH96"/>
<evidence type="ECO:0000313" key="2">
    <source>
        <dbReference type="EMBL" id="RYU52249.1"/>
    </source>
</evidence>
<proteinExistence type="predicted"/>
<dbReference type="EMBL" id="SEZK01000009">
    <property type="protein sequence ID" value="RYU52249.1"/>
    <property type="molecule type" value="Genomic_DNA"/>
</dbReference>
<keyword evidence="6" id="KW-1185">Reference proteome</keyword>
<dbReference type="RefSeq" id="WP_130047801.1">
    <property type="nucleotide sequence ID" value="NZ_SEZJ01000012.1"/>
</dbReference>
<evidence type="ECO:0000313" key="4">
    <source>
        <dbReference type="Proteomes" id="UP000293465"/>
    </source>
</evidence>
<sequence>MSMVYKVVYIEDQDAESVIHDLSQCDLEVVHCHPGTFKETITKVDSHKPDLILMDFRLMQGGGEVNAPAIAQYYRSLSIDNPSLCLPVVLLSNDTKIHGFYDDFTSHDLFDFFIIKENLSENKEKYSLLMKEHIESYKFISTLQAREEDLTELLKVPKKLELDIDPRIKETLRNKKYKSNIYMASKFIFNNVVKSIGVLIGEDVLSARLGIDKSSESWDELCSQLKECEYTGIYSGSYRRWWADGIEVWWNETIEESNHLRRFNSEEKLTVICSKLPGLKLKKVEGDLNTKTDNFWTICQCSLLPVDPSEAFEIQADLTLMPWLDTQYYSYESVRDYDLNDQLTDIEKSRYKDIARGI</sequence>
<evidence type="ECO:0000313" key="6">
    <source>
        <dbReference type="Proteomes" id="UP000294166"/>
    </source>
</evidence>
<gene>
    <name evidence="1" type="ORF">ERW49_13445</name>
    <name evidence="3" type="ORF">ERW53_19565</name>
    <name evidence="2" type="ORF">ERW57_07070</name>
</gene>
<organism evidence="1 4">
    <name type="scientific">Aliivibrio finisterrensis</name>
    <dbReference type="NCBI Taxonomy" id="511998"/>
    <lineage>
        <taxon>Bacteria</taxon>
        <taxon>Pseudomonadati</taxon>
        <taxon>Pseudomonadota</taxon>
        <taxon>Gammaproteobacteria</taxon>
        <taxon>Vibrionales</taxon>
        <taxon>Vibrionaceae</taxon>
        <taxon>Aliivibrio</taxon>
    </lineage>
</organism>
<evidence type="ECO:0000313" key="3">
    <source>
        <dbReference type="EMBL" id="RYU60064.1"/>
    </source>
</evidence>
<dbReference type="GeneID" id="56276067"/>
<dbReference type="EMBL" id="SEZJ01000012">
    <property type="protein sequence ID" value="RYU45519.1"/>
    <property type="molecule type" value="Genomic_DNA"/>
</dbReference>
<name>A0A4Q5KH96_9GAMM</name>
<dbReference type="OrthoDB" id="6402183at2"/>
<dbReference type="Proteomes" id="UP000294166">
    <property type="component" value="Unassembled WGS sequence"/>
</dbReference>
<evidence type="ECO:0000313" key="5">
    <source>
        <dbReference type="Proteomes" id="UP000294063"/>
    </source>
</evidence>